<dbReference type="Proteomes" id="UP000242792">
    <property type="component" value="Chromosome"/>
</dbReference>
<evidence type="ECO:0000313" key="9">
    <source>
        <dbReference type="Proteomes" id="UP000242792"/>
    </source>
</evidence>
<dbReference type="InterPro" id="IPR050090">
    <property type="entry name" value="Tyrosine_recombinase_XerCD"/>
</dbReference>
<dbReference type="InterPro" id="IPR013762">
    <property type="entry name" value="Integrase-like_cat_sf"/>
</dbReference>
<reference evidence="6 9" key="2">
    <citation type="submission" date="2017-03" db="EMBL/GenBank/DDBJ databases">
        <title>Rapid Whole Genome Sequencing of Comamonas kerstersii Causing Continuous ambulatory Peritoneal Dialysis-Associated Peritonitis.</title>
        <authorList>
            <person name="Zheng B."/>
        </authorList>
    </citation>
    <scope>NUCLEOTIDE SEQUENCE [LARGE SCALE GENOMIC DNA]</scope>
    <source>
        <strain evidence="6 9">8943</strain>
    </source>
</reference>
<accession>A0A0W7YUN0</accession>
<dbReference type="OrthoDB" id="8630841at2"/>
<dbReference type="Pfam" id="PF00589">
    <property type="entry name" value="Phage_integrase"/>
    <property type="match status" value="1"/>
</dbReference>
<keyword evidence="4" id="KW-0233">DNA recombination</keyword>
<dbReference type="InterPro" id="IPR002104">
    <property type="entry name" value="Integrase_catalytic"/>
</dbReference>
<accession>A0A1V0BGU3</accession>
<sequence length="357" mass="39000">MSGENQLLAGSGAQSLTQLSQSTLNALRELLREGEAENTVRSYQSAMRYWAGWHQFRMGQAIALPLPVETVLLFIADHAQRSTPYGLRCELPASIDAALVQSGCKARLGPPSHNTLVHRVAVMSKAHQNRGLPNPCHDERVRELLSRTRKAYAKRGERAQKKAAITKDVLQKLLATCDDSLRGKRDRALLLFAWSSGGRRRSEVSAADMQYLRQIGPDQYLYELAVSKTNQSGADLPENTKPVLGAAGKALSDWLQASEITEGAIFRRIRKGGHVGEPLQAPAVRAIVKERCALAGVEGDFSAHSLRSGFVTEAGKRNVPLAETMALTGHQSVATVLGYFRAESVIHNQAANLMDEE</sequence>
<feature type="domain" description="Tyr recombinase" evidence="5">
    <location>
        <begin position="160"/>
        <end position="355"/>
    </location>
</feature>
<dbReference type="STRING" id="225992.B5M06_13725"/>
<evidence type="ECO:0000256" key="2">
    <source>
        <dbReference type="ARBA" id="ARBA00022908"/>
    </source>
</evidence>
<dbReference type="InterPro" id="IPR010998">
    <property type="entry name" value="Integrase_recombinase_N"/>
</dbReference>
<dbReference type="PROSITE" id="PS51898">
    <property type="entry name" value="TYR_RECOMBINASE"/>
    <property type="match status" value="1"/>
</dbReference>
<dbReference type="Proteomes" id="UP000053300">
    <property type="component" value="Unassembled WGS sequence"/>
</dbReference>
<dbReference type="Gene3D" id="1.10.150.130">
    <property type="match status" value="1"/>
</dbReference>
<organism evidence="7 8">
    <name type="scientific">Comamonas kerstersii</name>
    <dbReference type="NCBI Taxonomy" id="225992"/>
    <lineage>
        <taxon>Bacteria</taxon>
        <taxon>Pseudomonadati</taxon>
        <taxon>Pseudomonadota</taxon>
        <taxon>Betaproteobacteria</taxon>
        <taxon>Burkholderiales</taxon>
        <taxon>Comamonadaceae</taxon>
        <taxon>Comamonas</taxon>
    </lineage>
</organism>
<evidence type="ECO:0000313" key="8">
    <source>
        <dbReference type="Proteomes" id="UP000053300"/>
    </source>
</evidence>
<evidence type="ECO:0000259" key="5">
    <source>
        <dbReference type="PROSITE" id="PS51898"/>
    </source>
</evidence>
<dbReference type="PANTHER" id="PTHR30349">
    <property type="entry name" value="PHAGE INTEGRASE-RELATED"/>
    <property type="match status" value="1"/>
</dbReference>
<dbReference type="GO" id="GO:0003677">
    <property type="term" value="F:DNA binding"/>
    <property type="evidence" value="ECO:0007669"/>
    <property type="project" value="UniProtKB-KW"/>
</dbReference>
<dbReference type="EMBL" id="LPXH01000038">
    <property type="protein sequence ID" value="KUF38853.1"/>
    <property type="molecule type" value="Genomic_DNA"/>
</dbReference>
<dbReference type="GO" id="GO:0006310">
    <property type="term" value="P:DNA recombination"/>
    <property type="evidence" value="ECO:0007669"/>
    <property type="project" value="UniProtKB-KW"/>
</dbReference>
<dbReference type="GO" id="GO:0015074">
    <property type="term" value="P:DNA integration"/>
    <property type="evidence" value="ECO:0007669"/>
    <property type="project" value="UniProtKB-KW"/>
</dbReference>
<dbReference type="GO" id="GO:0007059">
    <property type="term" value="P:chromosome segregation"/>
    <property type="evidence" value="ECO:0007669"/>
    <property type="project" value="UniProtKB-KW"/>
</dbReference>
<dbReference type="KEGG" id="cke:B5M06_13725"/>
<dbReference type="RefSeq" id="WP_054065307.1">
    <property type="nucleotide sequence ID" value="NZ_CAUCIF010000010.1"/>
</dbReference>
<protein>
    <submittedName>
        <fullName evidence="7">Integrase</fullName>
    </submittedName>
</protein>
<evidence type="ECO:0000256" key="4">
    <source>
        <dbReference type="ARBA" id="ARBA00023172"/>
    </source>
</evidence>
<dbReference type="PANTHER" id="PTHR30349:SF81">
    <property type="entry name" value="TYROSINE RECOMBINASE XERC"/>
    <property type="match status" value="1"/>
</dbReference>
<name>A0A0W7YUN0_9BURK</name>
<evidence type="ECO:0000256" key="1">
    <source>
        <dbReference type="ARBA" id="ARBA00022829"/>
    </source>
</evidence>
<reference evidence="7 8" key="1">
    <citation type="submission" date="2015-12" db="EMBL/GenBank/DDBJ databases">
        <title>Complete genome sequence of a multi-drug resistant strain Acidovorax sp. 12322-1.</title>
        <authorList>
            <person name="Ming D."/>
            <person name="Wang M."/>
            <person name="Hu S."/>
            <person name="Zhou Y."/>
            <person name="Jiang T."/>
        </authorList>
    </citation>
    <scope>NUCLEOTIDE SEQUENCE [LARGE SCALE GENOMIC DNA]</scope>
    <source>
        <strain evidence="7 8">12322-1</strain>
    </source>
</reference>
<keyword evidence="1" id="KW-0159">Chromosome partition</keyword>
<dbReference type="InterPro" id="IPR011010">
    <property type="entry name" value="DNA_brk_join_enz"/>
</dbReference>
<evidence type="ECO:0000256" key="3">
    <source>
        <dbReference type="ARBA" id="ARBA00023125"/>
    </source>
</evidence>
<dbReference type="Gene3D" id="1.10.443.10">
    <property type="entry name" value="Intergrase catalytic core"/>
    <property type="match status" value="1"/>
</dbReference>
<dbReference type="AlphaFoldDB" id="A0A0W7YUN0"/>
<keyword evidence="8" id="KW-1185">Reference proteome</keyword>
<dbReference type="SUPFAM" id="SSF47823">
    <property type="entry name" value="lambda integrase-like, N-terminal domain"/>
    <property type="match status" value="1"/>
</dbReference>
<keyword evidence="3" id="KW-0238">DNA-binding</keyword>
<dbReference type="CDD" id="cd00799">
    <property type="entry name" value="INT_Cre_C"/>
    <property type="match status" value="1"/>
</dbReference>
<dbReference type="EMBL" id="CP020121">
    <property type="protein sequence ID" value="AQZ99153.1"/>
    <property type="molecule type" value="Genomic_DNA"/>
</dbReference>
<keyword evidence="2" id="KW-0229">DNA integration</keyword>
<dbReference type="SUPFAM" id="SSF56349">
    <property type="entry name" value="DNA breaking-rejoining enzymes"/>
    <property type="match status" value="1"/>
</dbReference>
<gene>
    <name evidence="7" type="ORF">AS359_08185</name>
    <name evidence="6" type="ORF">B5M06_13725</name>
</gene>
<proteinExistence type="predicted"/>
<evidence type="ECO:0000313" key="7">
    <source>
        <dbReference type="EMBL" id="KUF38853.1"/>
    </source>
</evidence>
<evidence type="ECO:0000313" key="6">
    <source>
        <dbReference type="EMBL" id="AQZ99153.1"/>
    </source>
</evidence>
<dbReference type="GeneID" id="83040376"/>